<protein>
    <submittedName>
        <fullName evidence="1">Uncharacterized protein</fullName>
    </submittedName>
</protein>
<sequence length="212" mass="22618">MASRTLYQKQADTRTKKALKLRASYDTKVRKYALALLAALDGAEQARVRINRINALYGVDISPETLMVHAMRQATIAPSLRGPLDDYSPGEEIQLFAPALNGNGGLALEVEAVFGELAGGLATPVNVPLAVADLSGFITPQGLDLYVRANSSSGPIRVTENFMNTSIQLVSGEGGYLHLGQVAEGETIVITFTDQSQASVVREYVAPNINLG</sequence>
<dbReference type="Proteomes" id="UP000601361">
    <property type="component" value="Unassembled WGS sequence"/>
</dbReference>
<name>A0ABQ1WLW0_9BACT</name>
<dbReference type="EMBL" id="BMGS01000002">
    <property type="protein sequence ID" value="GGG35778.1"/>
    <property type="molecule type" value="Genomic_DNA"/>
</dbReference>
<reference evidence="2" key="1">
    <citation type="journal article" date="2019" name="Int. J. Syst. Evol. Microbiol.">
        <title>The Global Catalogue of Microorganisms (GCM) 10K type strain sequencing project: providing services to taxonomists for standard genome sequencing and annotation.</title>
        <authorList>
            <consortium name="The Broad Institute Genomics Platform"/>
            <consortium name="The Broad Institute Genome Sequencing Center for Infectious Disease"/>
            <person name="Wu L."/>
            <person name="Ma J."/>
        </authorList>
    </citation>
    <scope>NUCLEOTIDE SEQUENCE [LARGE SCALE GENOMIC DNA]</scope>
    <source>
        <strain evidence="2">CGMCC 1.12990</strain>
    </source>
</reference>
<accession>A0ABQ1WLW0</accession>
<keyword evidence="2" id="KW-1185">Reference proteome</keyword>
<dbReference type="RefSeq" id="WP_188556712.1">
    <property type="nucleotide sequence ID" value="NZ_BMGS01000002.1"/>
</dbReference>
<organism evidence="1 2">
    <name type="scientific">Hymenobacter glacieicola</name>
    <dbReference type="NCBI Taxonomy" id="1562124"/>
    <lineage>
        <taxon>Bacteria</taxon>
        <taxon>Pseudomonadati</taxon>
        <taxon>Bacteroidota</taxon>
        <taxon>Cytophagia</taxon>
        <taxon>Cytophagales</taxon>
        <taxon>Hymenobacteraceae</taxon>
        <taxon>Hymenobacter</taxon>
    </lineage>
</organism>
<proteinExistence type="predicted"/>
<comment type="caution">
    <text evidence="1">The sequence shown here is derived from an EMBL/GenBank/DDBJ whole genome shotgun (WGS) entry which is preliminary data.</text>
</comment>
<evidence type="ECO:0000313" key="1">
    <source>
        <dbReference type="EMBL" id="GGG35778.1"/>
    </source>
</evidence>
<gene>
    <name evidence="1" type="ORF">GCM10011378_10040</name>
</gene>
<evidence type="ECO:0000313" key="2">
    <source>
        <dbReference type="Proteomes" id="UP000601361"/>
    </source>
</evidence>